<dbReference type="GO" id="GO:0016787">
    <property type="term" value="F:hydrolase activity"/>
    <property type="evidence" value="ECO:0007669"/>
    <property type="project" value="UniProtKB-UniRule"/>
</dbReference>
<feature type="compositionally biased region" description="Pro residues" evidence="3">
    <location>
        <begin position="229"/>
        <end position="238"/>
    </location>
</feature>
<reference evidence="5 6" key="1">
    <citation type="submission" date="2020-10" db="EMBL/GenBank/DDBJ databases">
        <title>Connecting structure to function with the recovery of over 1000 high-quality activated sludge metagenome-assembled genomes encoding full-length rRNA genes using long-read sequencing.</title>
        <authorList>
            <person name="Singleton C.M."/>
            <person name="Petriglieri F."/>
            <person name="Kristensen J.M."/>
            <person name="Kirkegaard R.H."/>
            <person name="Michaelsen T.Y."/>
            <person name="Andersen M.H."/>
            <person name="Karst S.M."/>
            <person name="Dueholm M.S."/>
            <person name="Nielsen P.H."/>
            <person name="Albertsen M."/>
        </authorList>
    </citation>
    <scope>NUCLEOTIDE SEQUENCE [LARGE SCALE GENOMIC DNA]</scope>
    <source>
        <strain evidence="5">Ega_18-Q3-R5-49_MAXAC.001</strain>
    </source>
</reference>
<name>A0A935M5R8_9MICO</name>
<feature type="compositionally biased region" description="Basic and acidic residues" evidence="3">
    <location>
        <begin position="240"/>
        <end position="258"/>
    </location>
</feature>
<protein>
    <submittedName>
        <fullName evidence="5">Patatin-like phospholipase family protein</fullName>
    </submittedName>
</protein>
<evidence type="ECO:0000256" key="1">
    <source>
        <dbReference type="ARBA" id="ARBA00023098"/>
    </source>
</evidence>
<dbReference type="InterPro" id="IPR002641">
    <property type="entry name" value="PNPLA_dom"/>
</dbReference>
<keyword evidence="2" id="KW-0442">Lipid degradation</keyword>
<evidence type="ECO:0000256" key="3">
    <source>
        <dbReference type="SAM" id="MobiDB-lite"/>
    </source>
</evidence>
<accession>A0A935M5R8</accession>
<comment type="caution">
    <text evidence="2">Lacks conserved residue(s) required for the propagation of feature annotation.</text>
</comment>
<dbReference type="EMBL" id="JADJIB010000001">
    <property type="protein sequence ID" value="MBK7272124.1"/>
    <property type="molecule type" value="Genomic_DNA"/>
</dbReference>
<evidence type="ECO:0000256" key="2">
    <source>
        <dbReference type="PROSITE-ProRule" id="PRU01161"/>
    </source>
</evidence>
<evidence type="ECO:0000313" key="6">
    <source>
        <dbReference type="Proteomes" id="UP000726105"/>
    </source>
</evidence>
<dbReference type="SUPFAM" id="SSF52151">
    <property type="entry name" value="FabD/lysophospholipase-like"/>
    <property type="match status" value="1"/>
</dbReference>
<dbReference type="InterPro" id="IPR016035">
    <property type="entry name" value="Acyl_Trfase/lysoPLipase"/>
</dbReference>
<gene>
    <name evidence="5" type="ORF">IPI13_02850</name>
</gene>
<feature type="region of interest" description="Disordered" evidence="3">
    <location>
        <begin position="219"/>
        <end position="258"/>
    </location>
</feature>
<dbReference type="Proteomes" id="UP000726105">
    <property type="component" value="Unassembled WGS sequence"/>
</dbReference>
<feature type="active site" description="Nucleophile" evidence="2">
    <location>
        <position position="21"/>
    </location>
</feature>
<feature type="short sequence motif" description="GXSXG" evidence="2">
    <location>
        <begin position="19"/>
        <end position="23"/>
    </location>
</feature>
<dbReference type="GO" id="GO:0016042">
    <property type="term" value="P:lipid catabolic process"/>
    <property type="evidence" value="ECO:0007669"/>
    <property type="project" value="UniProtKB-UniRule"/>
</dbReference>
<organism evidence="5 6">
    <name type="scientific">Candidatus Phosphoribacter hodrii</name>
    <dbReference type="NCBI Taxonomy" id="2953743"/>
    <lineage>
        <taxon>Bacteria</taxon>
        <taxon>Bacillati</taxon>
        <taxon>Actinomycetota</taxon>
        <taxon>Actinomycetes</taxon>
        <taxon>Micrococcales</taxon>
        <taxon>Dermatophilaceae</taxon>
        <taxon>Candidatus Phosphoribacter</taxon>
    </lineage>
</organism>
<comment type="caution">
    <text evidence="5">The sequence shown here is derived from an EMBL/GenBank/DDBJ whole genome shotgun (WGS) entry which is preliminary data.</text>
</comment>
<feature type="short sequence motif" description="DGA/G" evidence="2">
    <location>
        <begin position="144"/>
        <end position="146"/>
    </location>
</feature>
<sequence>MVVAIEDLGLTTVFDAVYGVSGGALNGAWLLCGRAAQVMDTWWNREVMRGVIAPRRALRGRPVVDTDYLVNTVYVDLVPMDFAAILGNSITFHPIATDAESGLAVDLAPLIHDESTLRLALRSSTGIPLLAGPPVHLAGRRFMDGGLAEMVPVRTALAQGATHAVVLRTRRPGEDLRPPGNMQFHIIRRYLKRHAAGAIPAWRNRYAVAQDEEKLLATHPRVRQIRPPRTAPPCPGRPVGPDDSRPRWTWAERRPAPP</sequence>
<dbReference type="PROSITE" id="PS51635">
    <property type="entry name" value="PNPLA"/>
    <property type="match status" value="1"/>
</dbReference>
<keyword evidence="2" id="KW-0378">Hydrolase</keyword>
<dbReference type="Pfam" id="PF01734">
    <property type="entry name" value="Patatin"/>
    <property type="match status" value="1"/>
</dbReference>
<feature type="active site" description="Proton acceptor" evidence="2">
    <location>
        <position position="144"/>
    </location>
</feature>
<feature type="domain" description="PNPLA" evidence="4">
    <location>
        <begin position="1"/>
        <end position="157"/>
    </location>
</feature>
<evidence type="ECO:0000259" key="4">
    <source>
        <dbReference type="PROSITE" id="PS51635"/>
    </source>
</evidence>
<keyword evidence="1 2" id="KW-0443">Lipid metabolism</keyword>
<proteinExistence type="predicted"/>
<evidence type="ECO:0000313" key="5">
    <source>
        <dbReference type="EMBL" id="MBK7272124.1"/>
    </source>
</evidence>
<dbReference type="AlphaFoldDB" id="A0A935M5R8"/>
<dbReference type="Gene3D" id="3.40.1090.10">
    <property type="entry name" value="Cytosolic phospholipase A2 catalytic domain"/>
    <property type="match status" value="1"/>
</dbReference>